<dbReference type="RefSeq" id="WP_075276975.1">
    <property type="nucleotide sequence ID" value="NZ_CP016908.1"/>
</dbReference>
<proteinExistence type="inferred from homology"/>
<reference evidence="8 9" key="1">
    <citation type="submission" date="2016-08" db="EMBL/GenBank/DDBJ databases">
        <title>Identification and validation of antigenic proteins from Pajaroellobacter abortibovis using de-novo genome sequence assembly and reverse vaccinology.</title>
        <authorList>
            <person name="Welly B.T."/>
            <person name="Miller M.R."/>
            <person name="Stott J.L."/>
            <person name="Blanchard M.T."/>
            <person name="Islas-Trejo A.D."/>
            <person name="O'Rourke S.M."/>
            <person name="Young A.E."/>
            <person name="Medrano J.F."/>
            <person name="Van Eenennaam A.L."/>
        </authorList>
    </citation>
    <scope>NUCLEOTIDE SEQUENCE [LARGE SCALE GENOMIC DNA]</scope>
    <source>
        <strain evidence="8 9">BTF92-0548A/99-0131</strain>
    </source>
</reference>
<dbReference type="InterPro" id="IPR014717">
    <property type="entry name" value="Transl_elong_EF1B/ribsomal_bS6"/>
</dbReference>
<dbReference type="KEGG" id="pabo:BCY86_06175"/>
<dbReference type="GO" id="GO:1990904">
    <property type="term" value="C:ribonucleoprotein complex"/>
    <property type="evidence" value="ECO:0007669"/>
    <property type="project" value="UniProtKB-KW"/>
</dbReference>
<name>A0A1L6MXT0_9BACT</name>
<dbReference type="STRING" id="1882918.BCY86_06175"/>
<dbReference type="AlphaFoldDB" id="A0A1L6MXT0"/>
<dbReference type="InterPro" id="IPR020814">
    <property type="entry name" value="Ribosomal_S6_plastid/chlpt"/>
</dbReference>
<gene>
    <name evidence="6" type="primary">rpsF</name>
    <name evidence="8" type="ORF">BCY86_06175</name>
</gene>
<comment type="similarity">
    <text evidence="1 6">Belongs to the bacterial ribosomal protein bS6 family.</text>
</comment>
<feature type="compositionally biased region" description="Acidic residues" evidence="7">
    <location>
        <begin position="168"/>
        <end position="184"/>
    </location>
</feature>
<evidence type="ECO:0000256" key="5">
    <source>
        <dbReference type="ARBA" id="ARBA00035294"/>
    </source>
</evidence>
<dbReference type="NCBIfam" id="TIGR00166">
    <property type="entry name" value="S6"/>
    <property type="match status" value="1"/>
</dbReference>
<comment type="function">
    <text evidence="4 6">Binds together with bS18 to 16S ribosomal RNA.</text>
</comment>
<evidence type="ECO:0000256" key="2">
    <source>
        <dbReference type="ARBA" id="ARBA00022980"/>
    </source>
</evidence>
<dbReference type="Pfam" id="PF01250">
    <property type="entry name" value="Ribosomal_S6"/>
    <property type="match status" value="1"/>
</dbReference>
<dbReference type="HAMAP" id="MF_00360">
    <property type="entry name" value="Ribosomal_bS6"/>
    <property type="match status" value="1"/>
</dbReference>
<dbReference type="CDD" id="cd00473">
    <property type="entry name" value="bS6"/>
    <property type="match status" value="1"/>
</dbReference>
<evidence type="ECO:0000256" key="4">
    <source>
        <dbReference type="ARBA" id="ARBA00035104"/>
    </source>
</evidence>
<evidence type="ECO:0000313" key="9">
    <source>
        <dbReference type="Proteomes" id="UP000185544"/>
    </source>
</evidence>
<evidence type="ECO:0000313" key="8">
    <source>
        <dbReference type="EMBL" id="APS00310.1"/>
    </source>
</evidence>
<dbReference type="OrthoDB" id="9812702at2"/>
<keyword evidence="6" id="KW-0699">rRNA-binding</keyword>
<sequence>MNSVVDPIHNSHRLSLKEYETIYVLRPDVDADTVEKVQSRVTDMIGLHHGRIIKVEAWGRRKLAYPVQKQKRGVYIYVRYVGQGPVVQELEHHFKLQEVVMKFQTIRLKEKVKEVELQIDPEEIKLRRLELPPEEEEKESREKALGLLGNVSTGSSRWKSREMRNQDDESDDEEREEEMEEIVE</sequence>
<dbReference type="GO" id="GO:0005840">
    <property type="term" value="C:ribosome"/>
    <property type="evidence" value="ECO:0007669"/>
    <property type="project" value="UniProtKB-KW"/>
</dbReference>
<evidence type="ECO:0000256" key="7">
    <source>
        <dbReference type="SAM" id="MobiDB-lite"/>
    </source>
</evidence>
<feature type="region of interest" description="Disordered" evidence="7">
    <location>
        <begin position="130"/>
        <end position="184"/>
    </location>
</feature>
<dbReference type="InterPro" id="IPR035980">
    <property type="entry name" value="Ribosomal_bS6_sf"/>
</dbReference>
<dbReference type="Gene3D" id="3.30.70.60">
    <property type="match status" value="1"/>
</dbReference>
<dbReference type="InterPro" id="IPR000529">
    <property type="entry name" value="Ribosomal_bS6"/>
</dbReference>
<keyword evidence="2 6" id="KW-0689">Ribosomal protein</keyword>
<dbReference type="GO" id="GO:0003735">
    <property type="term" value="F:structural constituent of ribosome"/>
    <property type="evidence" value="ECO:0007669"/>
    <property type="project" value="InterPro"/>
</dbReference>
<keyword evidence="6" id="KW-0694">RNA-binding</keyword>
<evidence type="ECO:0000256" key="1">
    <source>
        <dbReference type="ARBA" id="ARBA00009512"/>
    </source>
</evidence>
<protein>
    <recommendedName>
        <fullName evidence="5 6">Small ribosomal subunit protein bS6</fullName>
    </recommendedName>
</protein>
<dbReference type="GO" id="GO:0006412">
    <property type="term" value="P:translation"/>
    <property type="evidence" value="ECO:0007669"/>
    <property type="project" value="UniProtKB-UniRule"/>
</dbReference>
<dbReference type="PANTHER" id="PTHR21011:SF1">
    <property type="entry name" value="SMALL RIBOSOMAL SUBUNIT PROTEIN BS6M"/>
    <property type="match status" value="1"/>
</dbReference>
<dbReference type="PANTHER" id="PTHR21011">
    <property type="entry name" value="MITOCHONDRIAL 28S RIBOSOMAL PROTEIN S6"/>
    <property type="match status" value="1"/>
</dbReference>
<evidence type="ECO:0000256" key="3">
    <source>
        <dbReference type="ARBA" id="ARBA00023274"/>
    </source>
</evidence>
<accession>A0A1L6MXT0</accession>
<organism evidence="8 9">
    <name type="scientific">Pajaroellobacter abortibovis</name>
    <dbReference type="NCBI Taxonomy" id="1882918"/>
    <lineage>
        <taxon>Bacteria</taxon>
        <taxon>Pseudomonadati</taxon>
        <taxon>Myxococcota</taxon>
        <taxon>Polyangia</taxon>
        <taxon>Polyangiales</taxon>
        <taxon>Polyangiaceae</taxon>
    </lineage>
</organism>
<dbReference type="EMBL" id="CP016908">
    <property type="protein sequence ID" value="APS00310.1"/>
    <property type="molecule type" value="Genomic_DNA"/>
</dbReference>
<evidence type="ECO:0000256" key="6">
    <source>
        <dbReference type="HAMAP-Rule" id="MF_00360"/>
    </source>
</evidence>
<dbReference type="GO" id="GO:0070181">
    <property type="term" value="F:small ribosomal subunit rRNA binding"/>
    <property type="evidence" value="ECO:0007669"/>
    <property type="project" value="TreeGrafter"/>
</dbReference>
<dbReference type="SUPFAM" id="SSF54995">
    <property type="entry name" value="Ribosomal protein S6"/>
    <property type="match status" value="1"/>
</dbReference>
<keyword evidence="3 6" id="KW-0687">Ribonucleoprotein</keyword>
<keyword evidence="9" id="KW-1185">Reference proteome</keyword>
<dbReference type="GO" id="GO:0005737">
    <property type="term" value="C:cytoplasm"/>
    <property type="evidence" value="ECO:0007669"/>
    <property type="project" value="UniProtKB-ARBA"/>
</dbReference>
<dbReference type="Proteomes" id="UP000185544">
    <property type="component" value="Chromosome"/>
</dbReference>